<dbReference type="Pfam" id="PF03166">
    <property type="entry name" value="MH2"/>
    <property type="match status" value="1"/>
</dbReference>
<protein>
    <recommendedName>
        <fullName evidence="9">Mothers against decapentaplegic homolog</fullName>
        <shortName evidence="9">MAD homolog</shortName>
        <shortName evidence="9">Mothers against DPP homolog</shortName>
    </recommendedName>
    <alternativeName>
        <fullName evidence="9">SMAD family member</fullName>
    </alternativeName>
</protein>
<feature type="compositionally biased region" description="Low complexity" evidence="11">
    <location>
        <begin position="325"/>
        <end position="339"/>
    </location>
</feature>
<organism evidence="14">
    <name type="scientific">Timema douglasi</name>
    <name type="common">Walking stick</name>
    <dbReference type="NCBI Taxonomy" id="61478"/>
    <lineage>
        <taxon>Eukaryota</taxon>
        <taxon>Metazoa</taxon>
        <taxon>Ecdysozoa</taxon>
        <taxon>Arthropoda</taxon>
        <taxon>Hexapoda</taxon>
        <taxon>Insecta</taxon>
        <taxon>Pterygota</taxon>
        <taxon>Neoptera</taxon>
        <taxon>Polyneoptera</taxon>
        <taxon>Phasmatodea</taxon>
        <taxon>Timematodea</taxon>
        <taxon>Timematoidea</taxon>
        <taxon>Timematidae</taxon>
        <taxon>Timema</taxon>
    </lineage>
</organism>
<dbReference type="InterPro" id="IPR008984">
    <property type="entry name" value="SMAD_FHA_dom_sf"/>
</dbReference>
<keyword evidence="5 9" id="KW-0805">Transcription regulation</keyword>
<gene>
    <name evidence="14" type="ORF">TDIB3V08_LOCUS7709</name>
</gene>
<comment type="similarity">
    <text evidence="1 9">Belongs to the dwarfin/SMAD family.</text>
</comment>
<keyword evidence="8 9" id="KW-0539">Nucleus</keyword>
<keyword evidence="7 9" id="KW-0804">Transcription</keyword>
<dbReference type="GO" id="GO:0040024">
    <property type="term" value="P:dauer larval development"/>
    <property type="evidence" value="ECO:0007669"/>
    <property type="project" value="UniProtKB-ARBA"/>
</dbReference>
<keyword evidence="10" id="KW-0175">Coiled coil</keyword>
<evidence type="ECO:0000256" key="4">
    <source>
        <dbReference type="ARBA" id="ARBA00022833"/>
    </source>
</evidence>
<evidence type="ECO:0000259" key="12">
    <source>
        <dbReference type="PROSITE" id="PS51075"/>
    </source>
</evidence>
<proteinExistence type="inferred from homology"/>
<dbReference type="GO" id="GO:0009653">
    <property type="term" value="P:anatomical structure morphogenesis"/>
    <property type="evidence" value="ECO:0007669"/>
    <property type="project" value="TreeGrafter"/>
</dbReference>
<dbReference type="GO" id="GO:0071144">
    <property type="term" value="C:heteromeric SMAD protein complex"/>
    <property type="evidence" value="ECO:0007669"/>
    <property type="project" value="TreeGrafter"/>
</dbReference>
<dbReference type="GO" id="GO:0070411">
    <property type="term" value="F:I-SMAD binding"/>
    <property type="evidence" value="ECO:0007669"/>
    <property type="project" value="TreeGrafter"/>
</dbReference>
<dbReference type="GO" id="GO:0000978">
    <property type="term" value="F:RNA polymerase II cis-regulatory region sequence-specific DNA binding"/>
    <property type="evidence" value="ECO:0007669"/>
    <property type="project" value="TreeGrafter"/>
</dbReference>
<reference evidence="14" key="1">
    <citation type="submission" date="2020-11" db="EMBL/GenBank/DDBJ databases">
        <authorList>
            <person name="Tran Van P."/>
        </authorList>
    </citation>
    <scope>NUCLEOTIDE SEQUENCE</scope>
</reference>
<dbReference type="CDD" id="cd10498">
    <property type="entry name" value="MH2_SMAD_4"/>
    <property type="match status" value="1"/>
</dbReference>
<dbReference type="Gene3D" id="2.60.200.10">
    <property type="match status" value="1"/>
</dbReference>
<evidence type="ECO:0000313" key="14">
    <source>
        <dbReference type="EMBL" id="CAD7201510.1"/>
    </source>
</evidence>
<evidence type="ECO:0000259" key="13">
    <source>
        <dbReference type="PROSITE" id="PS51076"/>
    </source>
</evidence>
<feature type="domain" description="MH2" evidence="13">
    <location>
        <begin position="405"/>
        <end position="634"/>
    </location>
</feature>
<dbReference type="GO" id="GO:0000981">
    <property type="term" value="F:DNA-binding transcription factor activity, RNA polymerase II-specific"/>
    <property type="evidence" value="ECO:0007669"/>
    <property type="project" value="TreeGrafter"/>
</dbReference>
<dbReference type="SUPFAM" id="SSF56366">
    <property type="entry name" value="SMAD MH1 domain"/>
    <property type="match status" value="1"/>
</dbReference>
<dbReference type="Gene3D" id="3.90.520.10">
    <property type="entry name" value="SMAD MH1 domain"/>
    <property type="match status" value="1"/>
</dbReference>
<dbReference type="Pfam" id="PF03165">
    <property type="entry name" value="MH1"/>
    <property type="match status" value="1"/>
</dbReference>
<keyword evidence="3" id="KW-0479">Metal-binding</keyword>
<dbReference type="InterPro" id="IPR001132">
    <property type="entry name" value="SMAD_dom_Dwarfin-type"/>
</dbReference>
<dbReference type="CDD" id="cd10492">
    <property type="entry name" value="MH1_SMAD_4"/>
    <property type="match status" value="1"/>
</dbReference>
<accession>A0A7R8VPZ2</accession>
<feature type="region of interest" description="Disordered" evidence="11">
    <location>
        <begin position="299"/>
        <end position="339"/>
    </location>
</feature>
<dbReference type="FunFam" id="2.60.200.10:FF:000002">
    <property type="entry name" value="Mothers against decapentaplegic homolog"/>
    <property type="match status" value="1"/>
</dbReference>
<dbReference type="GO" id="GO:0030509">
    <property type="term" value="P:BMP signaling pathway"/>
    <property type="evidence" value="ECO:0007669"/>
    <property type="project" value="TreeGrafter"/>
</dbReference>
<dbReference type="SUPFAM" id="SSF49879">
    <property type="entry name" value="SMAD/FHA domain"/>
    <property type="match status" value="1"/>
</dbReference>
<evidence type="ECO:0000256" key="10">
    <source>
        <dbReference type="SAM" id="Coils"/>
    </source>
</evidence>
<dbReference type="EMBL" id="OA568426">
    <property type="protein sequence ID" value="CAD7201510.1"/>
    <property type="molecule type" value="Genomic_DNA"/>
</dbReference>
<dbReference type="GO" id="GO:0060395">
    <property type="term" value="P:SMAD protein signal transduction"/>
    <property type="evidence" value="ECO:0007669"/>
    <property type="project" value="TreeGrafter"/>
</dbReference>
<evidence type="ECO:0000256" key="9">
    <source>
        <dbReference type="RuleBase" id="RU361195"/>
    </source>
</evidence>
<keyword evidence="4" id="KW-0862">Zinc</keyword>
<evidence type="ECO:0000256" key="7">
    <source>
        <dbReference type="ARBA" id="ARBA00023163"/>
    </source>
</evidence>
<evidence type="ECO:0000256" key="5">
    <source>
        <dbReference type="ARBA" id="ARBA00023015"/>
    </source>
</evidence>
<dbReference type="InterPro" id="IPR013790">
    <property type="entry name" value="Dwarfin"/>
</dbReference>
<dbReference type="SMART" id="SM00523">
    <property type="entry name" value="DWA"/>
    <property type="match status" value="1"/>
</dbReference>
<dbReference type="FunFam" id="3.90.520.10:FF:000002">
    <property type="entry name" value="Mothers against decapentaplegic homolog"/>
    <property type="match status" value="1"/>
</dbReference>
<keyword evidence="6" id="KW-0238">DNA-binding</keyword>
<evidence type="ECO:0000256" key="3">
    <source>
        <dbReference type="ARBA" id="ARBA00022723"/>
    </source>
</evidence>
<sequence>MVGLSGGAQLYNPHPVGASEAYDMTAMTSNAPTSADACLSIVHSLMCHRQGGESEGFAKRAIESLVKKLKEKRDELDSLITAITTNGSHPSKCVTIQRTLDGRLQVAGRKGFPHVIYARIWRWPDLHKNELKHVKYCQFAFDLKCDSVCVNPYHYERVVSPGIDLSGLSLQSGPSRLVKDEYSAGMMGGGGMEVDGEVAGSQTIQHHPPTSTQFSITGMQPQPPVVVPTGDVPMFVGGPRPGPGRPLKMEPHPDPCPRSQWVPTRMSHPAVVPAVPSHSLVHSVPAGAPVVIPPPQAAAPPAMVSPSQQSTTPTSYFSADTAGDSQSPTVPVSVSSSPHMQQNGFNTVNTQQQGQGTWTGSNTLTYTQSMQPPAAHHQGYWGHTTAQAVETMTGLLSNQPAPEYWCSVAYFELDTQVGETFKVPSSCPNVTVDGYVDPSGGNRFCLGALSNVHRTEQSEKARLHIGKGVQLDLRGEGDVWLRCLSDHSVFVQSYYLDREAGRAPGDAVHKIYPSAYIKVFDLRQCHRQMQQQAATAQAAAAAQAAAVAGHIPGPHSVGGIAPAISLSAAAGIGVDDLRRLCILRLSFVKGWGPDYPRQSIKETPCWIEVHLHRALQLLDEVLHTMPIDGPRGIE</sequence>
<dbReference type="GO" id="GO:0050793">
    <property type="term" value="P:regulation of developmental process"/>
    <property type="evidence" value="ECO:0007669"/>
    <property type="project" value="UniProtKB-ARBA"/>
</dbReference>
<evidence type="ECO:0000256" key="2">
    <source>
        <dbReference type="ARBA" id="ARBA00022490"/>
    </source>
</evidence>
<comment type="subcellular location">
    <subcellularLocation>
        <location evidence="9">Cytoplasm</location>
    </subcellularLocation>
    <subcellularLocation>
        <location evidence="9">Nucleus</location>
    </subcellularLocation>
</comment>
<dbReference type="SMART" id="SM00524">
    <property type="entry name" value="DWB"/>
    <property type="match status" value="1"/>
</dbReference>
<dbReference type="GO" id="GO:0046872">
    <property type="term" value="F:metal ion binding"/>
    <property type="evidence" value="ECO:0007669"/>
    <property type="project" value="UniProtKB-KW"/>
</dbReference>
<dbReference type="PANTHER" id="PTHR13703:SF45">
    <property type="entry name" value="MOTHERS AGAINST DECAPENTAPLEGIC HOMOLOG"/>
    <property type="match status" value="1"/>
</dbReference>
<dbReference type="PROSITE" id="PS51075">
    <property type="entry name" value="MH1"/>
    <property type="match status" value="1"/>
</dbReference>
<keyword evidence="2 9" id="KW-0963">Cytoplasm</keyword>
<evidence type="ECO:0000256" key="6">
    <source>
        <dbReference type="ARBA" id="ARBA00023125"/>
    </source>
</evidence>
<dbReference type="InterPro" id="IPR017855">
    <property type="entry name" value="SMAD-like_dom_sf"/>
</dbReference>
<feature type="domain" description="MH1" evidence="12">
    <location>
        <begin position="40"/>
        <end position="164"/>
    </location>
</feature>
<dbReference type="GO" id="GO:0051239">
    <property type="term" value="P:regulation of multicellular organismal process"/>
    <property type="evidence" value="ECO:0007669"/>
    <property type="project" value="UniProtKB-ARBA"/>
</dbReference>
<evidence type="ECO:0000256" key="11">
    <source>
        <dbReference type="SAM" id="MobiDB-lite"/>
    </source>
</evidence>
<dbReference type="InterPro" id="IPR003619">
    <property type="entry name" value="MAD_homology1_Dwarfin-type"/>
</dbReference>
<dbReference type="AlphaFoldDB" id="A0A7R8VPZ2"/>
<feature type="compositionally biased region" description="Low complexity" evidence="11">
    <location>
        <begin position="299"/>
        <end position="315"/>
    </location>
</feature>
<evidence type="ECO:0000256" key="8">
    <source>
        <dbReference type="ARBA" id="ARBA00023242"/>
    </source>
</evidence>
<dbReference type="InterPro" id="IPR036578">
    <property type="entry name" value="SMAD_MH1_sf"/>
</dbReference>
<evidence type="ECO:0000256" key="1">
    <source>
        <dbReference type="ARBA" id="ARBA00005545"/>
    </source>
</evidence>
<dbReference type="GO" id="GO:0030154">
    <property type="term" value="P:cell differentiation"/>
    <property type="evidence" value="ECO:0007669"/>
    <property type="project" value="TreeGrafter"/>
</dbReference>
<dbReference type="GO" id="GO:0005737">
    <property type="term" value="C:cytoplasm"/>
    <property type="evidence" value="ECO:0007669"/>
    <property type="project" value="UniProtKB-SubCell"/>
</dbReference>
<dbReference type="PROSITE" id="PS51076">
    <property type="entry name" value="MH2"/>
    <property type="match status" value="1"/>
</dbReference>
<feature type="coiled-coil region" evidence="10">
    <location>
        <begin position="59"/>
        <end position="86"/>
    </location>
</feature>
<name>A0A7R8VPZ2_TIMDO</name>
<dbReference type="PANTHER" id="PTHR13703">
    <property type="entry name" value="SMAD"/>
    <property type="match status" value="1"/>
</dbReference>
<dbReference type="InterPro" id="IPR013019">
    <property type="entry name" value="MAD_homology_MH1"/>
</dbReference>